<sequence length="477" mass="53630">MKVLQTASTYHVEFSTEVLVPAPVKSTLTSTENEISCMASKWTPPPPGFIKFNCDGAFHSSTHRGATAIIARDWNGVVVCHQLILFLGVDALTIEGQAVYHALLTARRMSFDNIIVEMDCVVLHSSILSKTFDSHWHITAVLHDILHSTQSPNTLVGEPPQEHPTPSSSSSVVVVASIRAPNHDFPHFLSGNQKSISKLQKTRVPNSWLPTTFRKISTITVACLISLVIGVEQSRWKALVDLEQMQTVHLVKLSDVQCQLESQLKFITEAWLQIVECRQILKWTYAYGYYLPEHEHDSSLSACNVCRFLKLEAKVFYQIAFFQLQTLCTGEVESSLERLHRCAEELETYLNLEHQLAKEFNEFLTKLAGLTSEPVEIGIQDAWLVYLSIFKPFSVVIAAVIGAIFFGVYGSIKSFLHLEVDAKLRFHKENMTLEYVLNNCASQCPPALHILEDVLDRDVINAGPLDTFRTKFEVVLE</sequence>
<dbReference type="PANTHER" id="PTHR47074">
    <property type="entry name" value="BNAC02G40300D PROTEIN"/>
    <property type="match status" value="1"/>
</dbReference>
<evidence type="ECO:0000313" key="4">
    <source>
        <dbReference type="Proteomes" id="UP000796880"/>
    </source>
</evidence>
<dbReference type="GO" id="GO:0004523">
    <property type="term" value="F:RNA-DNA hybrid ribonuclease activity"/>
    <property type="evidence" value="ECO:0007669"/>
    <property type="project" value="InterPro"/>
</dbReference>
<dbReference type="InterPro" id="IPR052929">
    <property type="entry name" value="RNase_H-like_EbsB-rel"/>
</dbReference>
<dbReference type="InterPro" id="IPR002156">
    <property type="entry name" value="RNaseH_domain"/>
</dbReference>
<dbReference type="CDD" id="cd06222">
    <property type="entry name" value="RNase_H_like"/>
    <property type="match status" value="1"/>
</dbReference>
<gene>
    <name evidence="3" type="ORF">FNV43_RR21639</name>
</gene>
<name>A0A8K0DUZ5_9ROSA</name>
<dbReference type="Gene3D" id="1.20.120.1750">
    <property type="match status" value="1"/>
</dbReference>
<keyword evidence="1" id="KW-0812">Transmembrane</keyword>
<keyword evidence="1" id="KW-1133">Transmembrane helix</keyword>
<proteinExistence type="predicted"/>
<evidence type="ECO:0000259" key="2">
    <source>
        <dbReference type="Pfam" id="PF13456"/>
    </source>
</evidence>
<dbReference type="EMBL" id="VOIH02000010">
    <property type="protein sequence ID" value="KAF3434554.1"/>
    <property type="molecule type" value="Genomic_DNA"/>
</dbReference>
<dbReference type="Pfam" id="PF13456">
    <property type="entry name" value="RVT_3"/>
    <property type="match status" value="1"/>
</dbReference>
<dbReference type="OrthoDB" id="1166575at2759"/>
<evidence type="ECO:0000313" key="3">
    <source>
        <dbReference type="EMBL" id="KAF3434554.1"/>
    </source>
</evidence>
<reference evidence="3" key="1">
    <citation type="submission" date="2020-03" db="EMBL/GenBank/DDBJ databases">
        <title>A high-quality chromosome-level genome assembly of a woody plant with both climbing and erect habits, Rhamnella rubrinervis.</title>
        <authorList>
            <person name="Lu Z."/>
            <person name="Yang Y."/>
            <person name="Zhu X."/>
            <person name="Sun Y."/>
        </authorList>
    </citation>
    <scope>NUCLEOTIDE SEQUENCE</scope>
    <source>
        <strain evidence="3">BYM</strain>
        <tissue evidence="3">Leaf</tissue>
    </source>
</reference>
<dbReference type="SUPFAM" id="SSF53098">
    <property type="entry name" value="Ribonuclease H-like"/>
    <property type="match status" value="1"/>
</dbReference>
<comment type="caution">
    <text evidence="3">The sequence shown here is derived from an EMBL/GenBank/DDBJ whole genome shotgun (WGS) entry which is preliminary data.</text>
</comment>
<dbReference type="AlphaFoldDB" id="A0A8K0DUZ5"/>
<evidence type="ECO:0000256" key="1">
    <source>
        <dbReference type="SAM" id="Phobius"/>
    </source>
</evidence>
<dbReference type="GO" id="GO:0003676">
    <property type="term" value="F:nucleic acid binding"/>
    <property type="evidence" value="ECO:0007669"/>
    <property type="project" value="InterPro"/>
</dbReference>
<organism evidence="3 4">
    <name type="scientific">Rhamnella rubrinervis</name>
    <dbReference type="NCBI Taxonomy" id="2594499"/>
    <lineage>
        <taxon>Eukaryota</taxon>
        <taxon>Viridiplantae</taxon>
        <taxon>Streptophyta</taxon>
        <taxon>Embryophyta</taxon>
        <taxon>Tracheophyta</taxon>
        <taxon>Spermatophyta</taxon>
        <taxon>Magnoliopsida</taxon>
        <taxon>eudicotyledons</taxon>
        <taxon>Gunneridae</taxon>
        <taxon>Pentapetalae</taxon>
        <taxon>rosids</taxon>
        <taxon>fabids</taxon>
        <taxon>Rosales</taxon>
        <taxon>Rhamnaceae</taxon>
        <taxon>rhamnoid group</taxon>
        <taxon>Rhamneae</taxon>
        <taxon>Rhamnella</taxon>
    </lineage>
</organism>
<accession>A0A8K0DUZ5</accession>
<keyword evidence="1" id="KW-0472">Membrane</keyword>
<dbReference type="InterPro" id="IPR044730">
    <property type="entry name" value="RNase_H-like_dom_plant"/>
</dbReference>
<dbReference type="PANTHER" id="PTHR47074:SF11">
    <property type="entry name" value="REVERSE TRANSCRIPTASE-LIKE PROTEIN"/>
    <property type="match status" value="1"/>
</dbReference>
<feature type="transmembrane region" description="Helical" evidence="1">
    <location>
        <begin position="383"/>
        <end position="409"/>
    </location>
</feature>
<keyword evidence="4" id="KW-1185">Reference proteome</keyword>
<dbReference type="Gene3D" id="3.30.420.10">
    <property type="entry name" value="Ribonuclease H-like superfamily/Ribonuclease H"/>
    <property type="match status" value="1"/>
</dbReference>
<dbReference type="Proteomes" id="UP000796880">
    <property type="component" value="Unassembled WGS sequence"/>
</dbReference>
<protein>
    <recommendedName>
        <fullName evidence="2">RNase H type-1 domain-containing protein</fullName>
    </recommendedName>
</protein>
<dbReference type="InterPro" id="IPR012337">
    <property type="entry name" value="RNaseH-like_sf"/>
</dbReference>
<dbReference type="InterPro" id="IPR036397">
    <property type="entry name" value="RNaseH_sf"/>
</dbReference>
<feature type="domain" description="RNase H type-1" evidence="2">
    <location>
        <begin position="53"/>
        <end position="149"/>
    </location>
</feature>